<feature type="region of interest" description="Disordered" evidence="9">
    <location>
        <begin position="1038"/>
        <end position="1212"/>
    </location>
</feature>
<dbReference type="GO" id="GO:0007156">
    <property type="term" value="P:homophilic cell adhesion via plasma membrane adhesion molecules"/>
    <property type="evidence" value="ECO:0007669"/>
    <property type="project" value="TreeGrafter"/>
</dbReference>
<feature type="compositionally biased region" description="Low complexity" evidence="9">
    <location>
        <begin position="2690"/>
        <end position="2711"/>
    </location>
</feature>
<feature type="domain" description="Ig-like" evidence="10">
    <location>
        <begin position="1732"/>
        <end position="1822"/>
    </location>
</feature>
<dbReference type="Pfam" id="PF07679">
    <property type="entry name" value="I-set"/>
    <property type="match status" value="6"/>
</dbReference>
<comment type="similarity">
    <text evidence="2">Belongs to the protein kinase superfamily. CAMK Ser/Thr protein kinase family.</text>
</comment>
<protein>
    <recommendedName>
        <fullName evidence="10">Ig-like domain-containing protein</fullName>
    </recommendedName>
</protein>
<reference evidence="11" key="1">
    <citation type="submission" date="2018-11" db="EMBL/GenBank/DDBJ databases">
        <authorList>
            <person name="Alioto T."/>
            <person name="Alioto T."/>
        </authorList>
    </citation>
    <scope>NUCLEOTIDE SEQUENCE</scope>
</reference>
<dbReference type="EMBL" id="UYJE01009268">
    <property type="protein sequence ID" value="VDI71755.1"/>
    <property type="molecule type" value="Genomic_DNA"/>
</dbReference>
<evidence type="ECO:0000256" key="3">
    <source>
        <dbReference type="ARBA" id="ARBA00022490"/>
    </source>
</evidence>
<feature type="compositionally biased region" description="Polar residues" evidence="9">
    <location>
        <begin position="1201"/>
        <end position="1212"/>
    </location>
</feature>
<evidence type="ECO:0000256" key="9">
    <source>
        <dbReference type="SAM" id="MobiDB-lite"/>
    </source>
</evidence>
<feature type="region of interest" description="Disordered" evidence="9">
    <location>
        <begin position="797"/>
        <end position="995"/>
    </location>
</feature>
<name>A0A8B6GZ27_MYTGA</name>
<feature type="compositionally biased region" description="Polar residues" evidence="9">
    <location>
        <begin position="717"/>
        <end position="749"/>
    </location>
</feature>
<keyword evidence="7" id="KW-0393">Immunoglobulin domain</keyword>
<feature type="coiled-coil region" evidence="8">
    <location>
        <begin position="2074"/>
        <end position="2101"/>
    </location>
</feature>
<dbReference type="CDD" id="cd00096">
    <property type="entry name" value="Ig"/>
    <property type="match status" value="2"/>
</dbReference>
<dbReference type="FunFam" id="2.60.40.10:FF:000032">
    <property type="entry name" value="palladin isoform X1"/>
    <property type="match status" value="2"/>
</dbReference>
<organism evidence="11 12">
    <name type="scientific">Mytilus galloprovincialis</name>
    <name type="common">Mediterranean mussel</name>
    <dbReference type="NCBI Taxonomy" id="29158"/>
    <lineage>
        <taxon>Eukaryota</taxon>
        <taxon>Metazoa</taxon>
        <taxon>Spiralia</taxon>
        <taxon>Lophotrochozoa</taxon>
        <taxon>Mollusca</taxon>
        <taxon>Bivalvia</taxon>
        <taxon>Autobranchia</taxon>
        <taxon>Pteriomorphia</taxon>
        <taxon>Mytilida</taxon>
        <taxon>Mytiloidea</taxon>
        <taxon>Mytilidae</taxon>
        <taxon>Mytilinae</taxon>
        <taxon>Mytilus</taxon>
    </lineage>
</organism>
<feature type="compositionally biased region" description="Polar residues" evidence="9">
    <location>
        <begin position="805"/>
        <end position="823"/>
    </location>
</feature>
<dbReference type="GO" id="GO:0060298">
    <property type="term" value="P:positive regulation of sarcomere organization"/>
    <property type="evidence" value="ECO:0007669"/>
    <property type="project" value="UniProtKB-ARBA"/>
</dbReference>
<dbReference type="PANTHER" id="PTHR45080:SF8">
    <property type="entry name" value="IG-LIKE DOMAIN-CONTAINING PROTEIN"/>
    <property type="match status" value="1"/>
</dbReference>
<evidence type="ECO:0000256" key="1">
    <source>
        <dbReference type="ARBA" id="ARBA00004496"/>
    </source>
</evidence>
<feature type="region of interest" description="Disordered" evidence="9">
    <location>
        <begin position="610"/>
        <end position="644"/>
    </location>
</feature>
<dbReference type="PROSITE" id="PS50835">
    <property type="entry name" value="IG_LIKE"/>
    <property type="match status" value="6"/>
</dbReference>
<feature type="compositionally biased region" description="Basic and acidic residues" evidence="9">
    <location>
        <begin position="2201"/>
        <end position="2219"/>
    </location>
</feature>
<feature type="domain" description="Ig-like" evidence="10">
    <location>
        <begin position="1624"/>
        <end position="1714"/>
    </location>
</feature>
<feature type="compositionally biased region" description="Low complexity" evidence="9">
    <location>
        <begin position="920"/>
        <end position="955"/>
    </location>
</feature>
<feature type="domain" description="Ig-like" evidence="10">
    <location>
        <begin position="1327"/>
        <end position="1418"/>
    </location>
</feature>
<feature type="region of interest" description="Disordered" evidence="9">
    <location>
        <begin position="1534"/>
        <end position="1554"/>
    </location>
</feature>
<feature type="region of interest" description="Disordered" evidence="9">
    <location>
        <begin position="2189"/>
        <end position="2262"/>
    </location>
</feature>
<keyword evidence="4" id="KW-0732">Signal</keyword>
<evidence type="ECO:0000256" key="5">
    <source>
        <dbReference type="ARBA" id="ARBA00022737"/>
    </source>
</evidence>
<keyword evidence="3" id="KW-0963">Cytoplasm</keyword>
<feature type="compositionally biased region" description="Basic and acidic residues" evidence="9">
    <location>
        <begin position="2227"/>
        <end position="2262"/>
    </location>
</feature>
<dbReference type="InterPro" id="IPR003598">
    <property type="entry name" value="Ig_sub2"/>
</dbReference>
<feature type="compositionally biased region" description="Low complexity" evidence="9">
    <location>
        <begin position="1167"/>
        <end position="1187"/>
    </location>
</feature>
<comment type="subcellular location">
    <subcellularLocation>
        <location evidence="1">Cytoplasm</location>
    </subcellularLocation>
</comment>
<dbReference type="FunFam" id="2.60.40.10:FF:000345">
    <property type="entry name" value="Muscle M-line assembly protein unc-89"/>
    <property type="match status" value="1"/>
</dbReference>
<dbReference type="SMART" id="SM00409">
    <property type="entry name" value="IG"/>
    <property type="match status" value="8"/>
</dbReference>
<feature type="region of interest" description="Disordered" evidence="9">
    <location>
        <begin position="203"/>
        <end position="226"/>
    </location>
</feature>
<feature type="compositionally biased region" description="Low complexity" evidence="9">
    <location>
        <begin position="210"/>
        <end position="226"/>
    </location>
</feature>
<feature type="region of interest" description="Disordered" evidence="9">
    <location>
        <begin position="2441"/>
        <end position="2467"/>
    </location>
</feature>
<feature type="compositionally biased region" description="Polar residues" evidence="9">
    <location>
        <begin position="968"/>
        <end position="979"/>
    </location>
</feature>
<dbReference type="InterPro" id="IPR013783">
    <property type="entry name" value="Ig-like_fold"/>
</dbReference>
<feature type="domain" description="Ig-like" evidence="10">
    <location>
        <begin position="398"/>
        <end position="487"/>
    </location>
</feature>
<dbReference type="InterPro" id="IPR013098">
    <property type="entry name" value="Ig_I-set"/>
</dbReference>
<dbReference type="GO" id="GO:0005886">
    <property type="term" value="C:plasma membrane"/>
    <property type="evidence" value="ECO:0007669"/>
    <property type="project" value="TreeGrafter"/>
</dbReference>
<evidence type="ECO:0000256" key="4">
    <source>
        <dbReference type="ARBA" id="ARBA00022729"/>
    </source>
</evidence>
<dbReference type="GO" id="GO:0031672">
    <property type="term" value="C:A band"/>
    <property type="evidence" value="ECO:0007669"/>
    <property type="project" value="UniProtKB-ARBA"/>
</dbReference>
<feature type="non-terminal residue" evidence="11">
    <location>
        <position position="2897"/>
    </location>
</feature>
<keyword evidence="12" id="KW-1185">Reference proteome</keyword>
<feature type="domain" description="Ig-like" evidence="10">
    <location>
        <begin position="85"/>
        <end position="176"/>
    </location>
</feature>
<feature type="compositionally biased region" description="Basic and acidic residues" evidence="9">
    <location>
        <begin position="1188"/>
        <end position="1199"/>
    </location>
</feature>
<dbReference type="Gene3D" id="2.60.40.10">
    <property type="entry name" value="Immunoglobulins"/>
    <property type="match status" value="8"/>
</dbReference>
<sequence length="2897" mass="321415">EAKRQSLVSGSDIKVVQNGTVLNGKSVNGTGSDSEEEILTYRLKIHDADVKDAGKWKCEVKDKYGTASTSCDLDVYDTTPVAEEPRFLMSLRNVSTLEGKSIKLICRVRGTPLPKIIWYKDNFPISKDDYNYQVLYLKDGTISLEIFYPKPDKDAAVFKCEAQNDKGLVTSEAKVTVLAKNREESVSRDHLLNLSQWSRARSETRRAASESRTSTRATSESRYTSSSSLKSSSKKLEDYYINRRTSKYGNYECDDIDAKYDVYKPGYTPLKFLNTNEMEPEMRLKIRWGTTEEFYFQENLKNKCILEGSRAFLSCFLIGKLPMYVQWYKDGKALPNNIYERYGIRQRSGHLSLEIPCTELEDTGDYLVDVRNEQGRTNSSCYIQIEPRFKHDIEFEKPTFVEGIHHIHVNEGQTATFQVIVKGKPRPGIKWFKDGKRIQVTQKTTIHNGQKGGSLLMIHTCNFSDQGLYKVEAHNMAGRCSGSAKLSVFESGTRFTCGENGDIKIIRRKDSLEDEEIDTENLSCQTLSSTMEREESLAVNGGETESVRGFDEMDITLKKSKMVAAAVNGDLEIVEASSNIETVKGSTETTKQKQTETKTTSKITTDIDSKAQKAQSLVDRSEAKSEISESMELTRSSDLKMSSTTTSSLKMSAITNDEKSSVAATESIEIRGLDFKSSTVTEDKGELQSKADKSGVSRSLTESESIASTDISKVESSRSVVQKSTTEMELSESVTVDTNLDKTQNQNNECETKTVAKEGDSVDGQKSTGNLQRTASFEAIEKARRLSKGDVKLEKLYSPNADGSLLSSKFIKSNGNLSRGSSIDESEKPRRKLSKATSVEDSVNGLASRRLSKGSSVEDSVNGLANRRSSKGSQMEETGNGKIHRKISKGLSVEDTGNGRRKEVISNEGSLETKVTQNFSESIESSKVSQSSSESLENSKVTQSSSESMESSKVTCKAEQILTKADHQTSSLETSVTVDSESKGTKLKSDGLKDETLTLKQETVVKEIVPEKAFKNVEIESDSKQTSTEIAKTQTIANNGSAGAEVSTDKAEVKSSSEKLEDGISTKEKEDKTDNKDCTREQVKEVEVSLIADTHTSPVPSVETTSDIKSNTDDAKAERSVEAETKSHDIGAQSSTKESKVVETMSEVSIESSQDRCSSDKVDAAVSKVTSESSAVQSSSETSQSMEKTTESTEGKLLVETENSGASENKSLMVTAQTNFEEKTEEMNSIEASSVKVLKSEKEMSNDILTKKTDSVLSIEEQSGEKVKLTKQTSIEDKSMTTKGREIEEKSLLRSDKMFVGGEDAEITTEEESTKTEEKETIYTTPPNIVKFLPKVVVLKDGETLKFQCLVSGEPRPKVVWLHNSRRITSSSDHIILTSKEQYHNLEITKTKFLRDAGIYTLKATNISGEQESNCEVQIEGTLKISTEVVDSKEESASEEISDIKEKSIDVEDLKNLQSNLKNVDDQKVLKSYVSEKTDLNTKSLESKELITNSLSADKKKDSEEEVDRALKKDLVISMVEDTKASVGDAKNVSEKTSSYVNSESQSSRFKDGEELESSRRVMVNWDTVTQESTVVISRYKLKDAGVYECLILSENGAITTRILLNLKRLETQRVETKLPHETPDMDVPLILWPIKDTIVYKGQEAYFECGVDKQPNVSVKWYKDQREIRLKKRKYNFTESKGVHTLTVEDVQEADLGSYTCEVTGTDRTVSVSANILLKAEKNKSIEIGPPKLTAQPDSLMGVAAGETAVFKCLAEANPPPLFRWTKDMVDITQSPRVKVSMSDSGESTLTISNAMYSDRGMYVCIVKNRLGRVKTRTSLHIGDEYKEGVSKSVRRELTNADIMVENTDIITKKTSLDLLSEKLDEVDIVKSKIVLESTENLQSTSKDGINSVEKHSKVVREFEVDLEEEAKAKLAEEVAQKDRIEAEKFILLAVMEAEKANKIAEEKVRLAKEKAKLVTEVAVEDRNKAEKAALIATEEAEKARMEAKEKIRIAAEVAKKDKIIAERVALLMEKERIIAEEAEQARILADVAVKAKIAAEEAEKSRFAAEETEKARIAAEKANIAAEKAEKSRFAAEEIEKAKIAADKAETDRIAVETEKQEETPKPKKKHRMTFEEAEILRLEAEVEDGIDNSENVSSEKDSNDVTKQVEEARIAAEEAAKARFTAEEAEKVRIAAEQAEKARIAAEEAETAGIAAEEAEKDRIATETEKQEETTKPKKKNHRMTFEEAEKLRLEAEVEDSHGNADKVLSEKHSIEVTEQVEEARIASEAEKGKIALEEAETSKIAAENAENARIAAEEAEKARIAAEESEKARITAEEAEKARIAVEEAEKARIAAEEAEKARINQVEAEKARIAAEEAEKARIYAEAEKASIAAEETEKIRIAAEEAEKARIDKEEAEKASIAAEEAEKARINQVEAEKARIAAEEAEKVRIAAEEAEKASIAAEETEKTRIAAEEAEKARIDKEEAEKVRIAAENAETDQLAAETDKQEETPKPKKKKHRMTFEEAEKLRLEAEVEDGCGNAENELSEVTEQVEGARIAAEAEKCRIALEESEKAKTALEETNKARIAAEEAEKSRIAAEEIEKAKIAVELEEKARIAAEAEKKQIAVEEENRIRLAAEIQEKEKDSRVTPEADEMASITRNKKKHRMTFEEAEKLRLESETEENKIQRNNLELSMNKNNIPDSTTTINTSIEKSKSSSSSLQSVNISTEETFELQQQTAASINSESIEEVDGSGLSKMSAKSVQKLESSKANVLETAGKGQTCELKQSSVSPIDSTQQDVANQIRHQLQKQLSVGGSSCQILEVSTRRVTKSTAEANTVEHSVSHHHIHHPPEIIVSPDSKRVPIHSELEITVRAKASKHAKVRWVHDGETVTFKGRHYELITEEEPIKE</sequence>
<dbReference type="InterPro" id="IPR036179">
    <property type="entry name" value="Ig-like_dom_sf"/>
</dbReference>
<feature type="compositionally biased region" description="Basic and acidic residues" evidence="9">
    <location>
        <begin position="1110"/>
        <end position="1129"/>
    </location>
</feature>
<gene>
    <name evidence="11" type="ORF">MGAL_10B054711</name>
</gene>
<accession>A0A8B6GZ27</accession>
<keyword evidence="8" id="KW-0175">Coiled coil</keyword>
<feature type="compositionally biased region" description="Basic and acidic residues" evidence="9">
    <location>
        <begin position="681"/>
        <end position="695"/>
    </location>
</feature>
<proteinExistence type="inferred from homology"/>
<keyword evidence="6" id="KW-1015">Disulfide bond</keyword>
<dbReference type="InterPro" id="IPR003599">
    <property type="entry name" value="Ig_sub"/>
</dbReference>
<feature type="compositionally biased region" description="Polar residues" evidence="9">
    <location>
        <begin position="1535"/>
        <end position="1548"/>
    </location>
</feature>
<feature type="region of interest" description="Disordered" evidence="9">
    <location>
        <begin position="2480"/>
        <end position="2508"/>
    </location>
</feature>
<feature type="compositionally biased region" description="Polar residues" evidence="9">
    <location>
        <begin position="907"/>
        <end position="919"/>
    </location>
</feature>
<feature type="compositionally biased region" description="Basic and acidic residues" evidence="9">
    <location>
        <begin position="2451"/>
        <end position="2467"/>
    </location>
</feature>
<feature type="compositionally biased region" description="Basic and acidic residues" evidence="9">
    <location>
        <begin position="980"/>
        <end position="995"/>
    </location>
</feature>
<dbReference type="InterPro" id="IPR007110">
    <property type="entry name" value="Ig-like_dom"/>
</dbReference>
<feature type="compositionally biased region" description="Polar residues" evidence="9">
    <location>
        <begin position="1094"/>
        <end position="1109"/>
    </location>
</feature>
<feature type="compositionally biased region" description="Polar residues" evidence="9">
    <location>
        <begin position="696"/>
        <end position="711"/>
    </location>
</feature>
<feature type="domain" description="Ig-like" evidence="10">
    <location>
        <begin position="280"/>
        <end position="384"/>
    </location>
</feature>
<keyword evidence="5" id="KW-0677">Repeat</keyword>
<feature type="compositionally biased region" description="Basic and acidic residues" evidence="9">
    <location>
        <begin position="750"/>
        <end position="760"/>
    </location>
</feature>
<comment type="caution">
    <text evidence="11">The sequence shown here is derived from an EMBL/GenBank/DDBJ whole genome shotgun (WGS) entry which is preliminary data.</text>
</comment>
<dbReference type="SMART" id="SM00408">
    <property type="entry name" value="IGc2"/>
    <property type="match status" value="6"/>
</dbReference>
<dbReference type="FunFam" id="2.60.40.10:FF:000425">
    <property type="entry name" value="Myosin light chain kinase"/>
    <property type="match status" value="1"/>
</dbReference>
<feature type="compositionally biased region" description="Basic and acidic residues" evidence="9">
    <location>
        <begin position="2490"/>
        <end position="2499"/>
    </location>
</feature>
<feature type="compositionally biased region" description="Polar residues" evidence="9">
    <location>
        <begin position="764"/>
        <end position="775"/>
    </location>
</feature>
<feature type="region of interest" description="Disordered" evidence="9">
    <location>
        <begin position="2682"/>
        <end position="2711"/>
    </location>
</feature>
<dbReference type="SUPFAM" id="SSF48726">
    <property type="entry name" value="Immunoglobulin"/>
    <property type="match status" value="8"/>
</dbReference>
<evidence type="ECO:0000256" key="2">
    <source>
        <dbReference type="ARBA" id="ARBA00006692"/>
    </source>
</evidence>
<evidence type="ECO:0000256" key="6">
    <source>
        <dbReference type="ARBA" id="ARBA00023157"/>
    </source>
</evidence>
<dbReference type="GO" id="GO:0045989">
    <property type="term" value="P:positive regulation of striated muscle contraction"/>
    <property type="evidence" value="ECO:0007669"/>
    <property type="project" value="UniProtKB-ARBA"/>
</dbReference>
<evidence type="ECO:0000313" key="12">
    <source>
        <dbReference type="Proteomes" id="UP000596742"/>
    </source>
</evidence>
<feature type="compositionally biased region" description="Basic and acidic residues" evidence="9">
    <location>
        <begin position="1047"/>
        <end position="1087"/>
    </location>
</feature>
<dbReference type="OrthoDB" id="6151396at2759"/>
<evidence type="ECO:0000256" key="7">
    <source>
        <dbReference type="ARBA" id="ARBA00023319"/>
    </source>
</evidence>
<evidence type="ECO:0000313" key="11">
    <source>
        <dbReference type="EMBL" id="VDI71755.1"/>
    </source>
</evidence>
<dbReference type="FunFam" id="2.60.40.10:FF:000107">
    <property type="entry name" value="Myosin, light chain kinase a"/>
    <property type="match status" value="1"/>
</dbReference>
<feature type="region of interest" description="Disordered" evidence="9">
    <location>
        <begin position="678"/>
        <end position="776"/>
    </location>
</feature>
<feature type="coiled-coil region" evidence="8">
    <location>
        <begin position="1909"/>
        <end position="1988"/>
    </location>
</feature>
<dbReference type="Proteomes" id="UP000596742">
    <property type="component" value="Unassembled WGS sequence"/>
</dbReference>
<feature type="compositionally biased region" description="Basic and acidic residues" evidence="9">
    <location>
        <begin position="2140"/>
        <end position="2150"/>
    </location>
</feature>
<feature type="compositionally biased region" description="Basic and acidic residues" evidence="9">
    <location>
        <begin position="1153"/>
        <end position="1163"/>
    </location>
</feature>
<dbReference type="InterPro" id="IPR050958">
    <property type="entry name" value="Cell_Adh-Cytoskel_Orgn"/>
</dbReference>
<evidence type="ECO:0000256" key="8">
    <source>
        <dbReference type="SAM" id="Coils"/>
    </source>
</evidence>
<feature type="region of interest" description="Disordered" evidence="9">
    <location>
        <begin position="2127"/>
        <end position="2150"/>
    </location>
</feature>
<feature type="region of interest" description="Disordered" evidence="9">
    <location>
        <begin position="2629"/>
        <end position="2654"/>
    </location>
</feature>
<evidence type="ECO:0000259" key="10">
    <source>
        <dbReference type="PROSITE" id="PS50835"/>
    </source>
</evidence>
<dbReference type="PANTHER" id="PTHR45080">
    <property type="entry name" value="CONTACTIN 5"/>
    <property type="match status" value="1"/>
</dbReference>